<dbReference type="AlphaFoldDB" id="A0A1I1V0W9"/>
<proteinExistence type="inferred from homology"/>
<dbReference type="GO" id="GO:0009279">
    <property type="term" value="C:cell outer membrane"/>
    <property type="evidence" value="ECO:0007669"/>
    <property type="project" value="UniProtKB-SubCell"/>
</dbReference>
<evidence type="ECO:0000256" key="6">
    <source>
        <dbReference type="ARBA" id="ARBA00023237"/>
    </source>
</evidence>
<evidence type="ECO:0000259" key="9">
    <source>
        <dbReference type="Pfam" id="PF07715"/>
    </source>
</evidence>
<dbReference type="Gene3D" id="2.40.170.20">
    <property type="entry name" value="TonB-dependent receptor, beta-barrel domain"/>
    <property type="match status" value="1"/>
</dbReference>
<evidence type="ECO:0000256" key="1">
    <source>
        <dbReference type="ARBA" id="ARBA00004571"/>
    </source>
</evidence>
<keyword evidence="2 7" id="KW-0813">Transport</keyword>
<evidence type="ECO:0000256" key="8">
    <source>
        <dbReference type="SAM" id="SignalP"/>
    </source>
</evidence>
<dbReference type="InterPro" id="IPR023996">
    <property type="entry name" value="TonB-dep_OMP_SusC/RagA"/>
</dbReference>
<dbReference type="InterPro" id="IPR039426">
    <property type="entry name" value="TonB-dep_rcpt-like"/>
</dbReference>
<keyword evidence="5 7" id="KW-0472">Membrane</keyword>
<dbReference type="InterPro" id="IPR037066">
    <property type="entry name" value="Plug_dom_sf"/>
</dbReference>
<comment type="subcellular location">
    <subcellularLocation>
        <location evidence="1 7">Cell outer membrane</location>
        <topology evidence="1 7">Multi-pass membrane protein</topology>
    </subcellularLocation>
</comment>
<dbReference type="Pfam" id="PF07715">
    <property type="entry name" value="Plug"/>
    <property type="match status" value="1"/>
</dbReference>
<dbReference type="RefSeq" id="WP_010526903.1">
    <property type="nucleotide sequence ID" value="NZ_AFSL01000023.1"/>
</dbReference>
<name>A0A1I1V0W9_9BACT</name>
<dbReference type="Proteomes" id="UP000181976">
    <property type="component" value="Unassembled WGS sequence"/>
</dbReference>
<keyword evidence="4 7" id="KW-0812">Transmembrane</keyword>
<dbReference type="STRING" id="385682.SAMN05444380_101192"/>
<dbReference type="NCBIfam" id="TIGR04056">
    <property type="entry name" value="OMP_RagA_SusC"/>
    <property type="match status" value="1"/>
</dbReference>
<dbReference type="eggNOG" id="COG1629">
    <property type="taxonomic scope" value="Bacteria"/>
</dbReference>
<dbReference type="OrthoDB" id="9768177at2"/>
<evidence type="ECO:0000313" key="11">
    <source>
        <dbReference type="Proteomes" id="UP000181976"/>
    </source>
</evidence>
<comment type="similarity">
    <text evidence="7">Belongs to the TonB-dependent receptor family.</text>
</comment>
<keyword evidence="8" id="KW-0732">Signal</keyword>
<dbReference type="Pfam" id="PF13715">
    <property type="entry name" value="CarbopepD_reg_2"/>
    <property type="match status" value="1"/>
</dbReference>
<dbReference type="SUPFAM" id="SSF49464">
    <property type="entry name" value="Carboxypeptidase regulatory domain-like"/>
    <property type="match status" value="1"/>
</dbReference>
<dbReference type="Gene3D" id="2.170.130.10">
    <property type="entry name" value="TonB-dependent receptor, plug domain"/>
    <property type="match status" value="1"/>
</dbReference>
<dbReference type="SUPFAM" id="SSF56935">
    <property type="entry name" value="Porins"/>
    <property type="match status" value="1"/>
</dbReference>
<organism evidence="10 11">
    <name type="scientific">Thermophagus xiamenensis</name>
    <dbReference type="NCBI Taxonomy" id="385682"/>
    <lineage>
        <taxon>Bacteria</taxon>
        <taxon>Pseudomonadati</taxon>
        <taxon>Bacteroidota</taxon>
        <taxon>Bacteroidia</taxon>
        <taxon>Marinilabiliales</taxon>
        <taxon>Marinilabiliaceae</taxon>
        <taxon>Thermophagus</taxon>
    </lineage>
</organism>
<dbReference type="InterPro" id="IPR012910">
    <property type="entry name" value="Plug_dom"/>
</dbReference>
<feature type="signal peptide" evidence="8">
    <location>
        <begin position="1"/>
        <end position="22"/>
    </location>
</feature>
<dbReference type="Gene3D" id="2.60.40.1120">
    <property type="entry name" value="Carboxypeptidase-like, regulatory domain"/>
    <property type="match status" value="1"/>
</dbReference>
<dbReference type="InParanoid" id="A0A1I1V0W9"/>
<evidence type="ECO:0000313" key="10">
    <source>
        <dbReference type="EMBL" id="SFD73920.1"/>
    </source>
</evidence>
<dbReference type="InterPro" id="IPR008969">
    <property type="entry name" value="CarboxyPept-like_regulatory"/>
</dbReference>
<protein>
    <submittedName>
        <fullName evidence="10">TonB-linked outer membrane protein, SusC/RagA family</fullName>
    </submittedName>
</protein>
<keyword evidence="11" id="KW-1185">Reference proteome</keyword>
<evidence type="ECO:0000256" key="4">
    <source>
        <dbReference type="ARBA" id="ARBA00022692"/>
    </source>
</evidence>
<evidence type="ECO:0000256" key="5">
    <source>
        <dbReference type="ARBA" id="ARBA00023136"/>
    </source>
</evidence>
<feature type="chain" id="PRO_5010271357" evidence="8">
    <location>
        <begin position="23"/>
        <end position="1029"/>
    </location>
</feature>
<keyword evidence="3 7" id="KW-1134">Transmembrane beta strand</keyword>
<gene>
    <name evidence="10" type="ORF">SAMN05444380_101192</name>
</gene>
<dbReference type="EMBL" id="FONA01000001">
    <property type="protein sequence ID" value="SFD73920.1"/>
    <property type="molecule type" value="Genomic_DNA"/>
</dbReference>
<accession>A0A1I1V0W9</accession>
<evidence type="ECO:0000256" key="7">
    <source>
        <dbReference type="PROSITE-ProRule" id="PRU01360"/>
    </source>
</evidence>
<feature type="domain" description="TonB-dependent receptor plug" evidence="9">
    <location>
        <begin position="115"/>
        <end position="210"/>
    </location>
</feature>
<dbReference type="PROSITE" id="PS52016">
    <property type="entry name" value="TONB_DEPENDENT_REC_3"/>
    <property type="match status" value="1"/>
</dbReference>
<evidence type="ECO:0000256" key="2">
    <source>
        <dbReference type="ARBA" id="ARBA00022448"/>
    </source>
</evidence>
<sequence>MKKLYCYFLLLFSMLGIQEIVAQHRVSGKVVDVKEQPLVGVNILEKGTSRGVITDVDGNFSIEVTDENAVLVFSFIGFEDKDVSVSGQDFIYVTMEESLAELDEIVVVGYGTQKKASVTGAVSQVSGEKLLKAPVGNISNKLGGVVPGVISLQQSGQPGADAASLLVRGSSAKYIVDGVERSFSEIDPNEIESISVLKDASSASIYGLDANAVIIVTTKRGNVENSQISFNGGYGISKNTQMLEMLDGPEYAYWYNKAREMDGDEPVFSSEHVEKMLNGDPTDGWGNTNWYEKTFGIGTNKNFNVNATGGTEQIKYFTSIGYFDQEGNVEGFSYDRINLRSNIDAVIAKNLDLKFDIAARVENRKRPGFSANPNDWNNIPQQAIRAHPYVVEEIDGIPVSTRTASSHVNPIAASTMSGYNKTKTNIIQTNIALNYRFPFIQGLQAKFMVAYDLSNQNSKAFSTPYYTYVATPPTSPQGDISYSYTHDPRGKVASLVEGSSKYTHITTNTSLRYDKQLGLHNVSALALLETIDREGNNFGAYGYGFDILELDELDFATLDEKTKVSGGSYIQRQVGFVGRLNYDYASKYLAELALRYDGSYVFGGMDERWGLFPAASIGWRISEESWFQNLEFVNNLKIRGGIGLTGTTQIPPYYYLNTLSFLNNPAVVIGGAAQSGLYTSRPANTNLTWAKSLQYNAGFDAILWKGLLGIELDVFYKYIYDMLSSVDATYPPSFGGYVPGYANNNKQDHKGFEINLSHRHKLGEFSYSINANGTYTKRRWLRYGDSPNTPDWLKLTGKEVGAQVGFIAEGLFQSQEEIDNSPLIPGKDVRVGDIKYKDRNGDGVITYEQDRGYIGKSAYPKFIGGFSFTGEWNGFDLSFLFQGALGRDVALTGVYSSGIMDNTSMTKPFYHGGNSPKYLVENSWREDNPQGEFPRLAIVSASSNNAFSSTFWYRNGNYLRLKNLQIGYTFPPRWLSSIGVSSLRIYAEGENLATFSELTKYNIDPEQPGVSNGYYPQQRIYSMGIKLTF</sequence>
<keyword evidence="6 7" id="KW-0998">Cell outer membrane</keyword>
<evidence type="ECO:0000256" key="3">
    <source>
        <dbReference type="ARBA" id="ARBA00022452"/>
    </source>
</evidence>
<dbReference type="InterPro" id="IPR036942">
    <property type="entry name" value="Beta-barrel_TonB_sf"/>
</dbReference>
<reference evidence="10 11" key="1">
    <citation type="submission" date="2016-10" db="EMBL/GenBank/DDBJ databases">
        <authorList>
            <person name="de Groot N.N."/>
        </authorList>
    </citation>
    <scope>NUCLEOTIDE SEQUENCE [LARGE SCALE GENOMIC DNA]</scope>
    <source>
        <strain evidence="10 11">DSM 19012</strain>
    </source>
</reference>